<name>A0ABS7CEC7_9BACL</name>
<dbReference type="SUPFAM" id="SSF109854">
    <property type="entry name" value="DinB/YfiT-like putative metalloenzymes"/>
    <property type="match status" value="1"/>
</dbReference>
<dbReference type="Gene3D" id="1.20.120.450">
    <property type="entry name" value="dinb family like domain"/>
    <property type="match status" value="1"/>
</dbReference>
<protein>
    <submittedName>
        <fullName evidence="1">DUF1572 domain-containing protein</fullName>
    </submittedName>
</protein>
<evidence type="ECO:0000313" key="1">
    <source>
        <dbReference type="EMBL" id="MBW7459065.1"/>
    </source>
</evidence>
<gene>
    <name evidence="1" type="ORF">K0U00_33950</name>
</gene>
<dbReference type="Pfam" id="PF07609">
    <property type="entry name" value="DUF1572"/>
    <property type="match status" value="1"/>
</dbReference>
<organism evidence="1 2">
    <name type="scientific">Paenibacillus sepulcri</name>
    <dbReference type="NCBI Taxonomy" id="359917"/>
    <lineage>
        <taxon>Bacteria</taxon>
        <taxon>Bacillati</taxon>
        <taxon>Bacillota</taxon>
        <taxon>Bacilli</taxon>
        <taxon>Bacillales</taxon>
        <taxon>Paenibacillaceae</taxon>
        <taxon>Paenibacillus</taxon>
    </lineage>
</organism>
<dbReference type="InterPro" id="IPR034660">
    <property type="entry name" value="DinB/YfiT-like"/>
</dbReference>
<dbReference type="RefSeq" id="WP_210040724.1">
    <property type="nucleotide sequence ID" value="NZ_JBHLVU010000021.1"/>
</dbReference>
<dbReference type="Proteomes" id="UP001519887">
    <property type="component" value="Unassembled WGS sequence"/>
</dbReference>
<accession>A0ABS7CEC7</accession>
<comment type="caution">
    <text evidence="1">The sequence shown here is derived from an EMBL/GenBank/DDBJ whole genome shotgun (WGS) entry which is preliminary data.</text>
</comment>
<sequence>MNEAFNRNWLIGKFGEIRLRTVKALDQLTDEEVNASPDPASHSISALIQHIHSNVQERIAKGILHREYERGIQWIPVFAACDELKRLIEDDMNLILQTLHGMRPEQWLETQIVRNKERTHLDMLHQCAAHYSEHMGQILYLAKWFRRDQYRSTSI</sequence>
<keyword evidence="2" id="KW-1185">Reference proteome</keyword>
<reference evidence="1 2" key="1">
    <citation type="submission" date="2021-07" db="EMBL/GenBank/DDBJ databases">
        <title>Paenibacillus radiodurans sp. nov., isolated from the southeastern edge of Tengger Desert.</title>
        <authorList>
            <person name="Zhang G."/>
        </authorList>
    </citation>
    <scope>NUCLEOTIDE SEQUENCE [LARGE SCALE GENOMIC DNA]</scope>
    <source>
        <strain evidence="1 2">CCM 7311</strain>
    </source>
</reference>
<evidence type="ECO:0000313" key="2">
    <source>
        <dbReference type="Proteomes" id="UP001519887"/>
    </source>
</evidence>
<dbReference type="EMBL" id="JAHZIK010001465">
    <property type="protein sequence ID" value="MBW7459065.1"/>
    <property type="molecule type" value="Genomic_DNA"/>
</dbReference>
<dbReference type="InterPro" id="IPR011466">
    <property type="entry name" value="DUF1572"/>
</dbReference>
<proteinExistence type="predicted"/>